<organism evidence="5 6">
    <name type="scientific">Sphingomonas molluscorum</name>
    <dbReference type="NCBI Taxonomy" id="418184"/>
    <lineage>
        <taxon>Bacteria</taxon>
        <taxon>Pseudomonadati</taxon>
        <taxon>Pseudomonadota</taxon>
        <taxon>Alphaproteobacteria</taxon>
        <taxon>Sphingomonadales</taxon>
        <taxon>Sphingomonadaceae</taxon>
        <taxon>Sphingomonas</taxon>
    </lineage>
</organism>
<keyword evidence="3" id="KW-0963">Cytoplasm</keyword>
<keyword evidence="2 3" id="KW-0413">Isomerase</keyword>
<evidence type="ECO:0000256" key="1">
    <source>
        <dbReference type="ARBA" id="ARBA00010219"/>
    </source>
</evidence>
<feature type="binding site" evidence="3">
    <location>
        <begin position="219"/>
        <end position="220"/>
    </location>
    <ligand>
        <name>substrate</name>
    </ligand>
</feature>
<evidence type="ECO:0000256" key="4">
    <source>
        <dbReference type="NCBIfam" id="TIGR00652"/>
    </source>
</evidence>
<comment type="caution">
    <text evidence="5">The sequence shown here is derived from an EMBL/GenBank/DDBJ whole genome shotgun (WGS) entry which is preliminary data.</text>
</comment>
<dbReference type="GO" id="GO:0008837">
    <property type="term" value="F:diaminopimelate epimerase activity"/>
    <property type="evidence" value="ECO:0007669"/>
    <property type="project" value="UniProtKB-EC"/>
</dbReference>
<evidence type="ECO:0000313" key="6">
    <source>
        <dbReference type="Proteomes" id="UP001380365"/>
    </source>
</evidence>
<evidence type="ECO:0000256" key="3">
    <source>
        <dbReference type="HAMAP-Rule" id="MF_00197"/>
    </source>
</evidence>
<feature type="site" description="Could be important to modulate the pK values of the two catalytic cysteine residues" evidence="3">
    <location>
        <position position="166"/>
    </location>
</feature>
<keyword evidence="3" id="KW-0457">Lysine biosynthesis</keyword>
<evidence type="ECO:0000313" key="5">
    <source>
        <dbReference type="EMBL" id="MEJ5094009.1"/>
    </source>
</evidence>
<evidence type="ECO:0000256" key="2">
    <source>
        <dbReference type="ARBA" id="ARBA00023235"/>
    </source>
</evidence>
<keyword evidence="6" id="KW-1185">Reference proteome</keyword>
<keyword evidence="3" id="KW-0028">Amino-acid biosynthesis</keyword>
<feature type="active site" description="Proton donor" evidence="3">
    <location>
        <position position="76"/>
    </location>
</feature>
<dbReference type="HAMAP" id="MF_00197">
    <property type="entry name" value="DAP_epimerase"/>
    <property type="match status" value="1"/>
</dbReference>
<dbReference type="InterPro" id="IPR001653">
    <property type="entry name" value="DAP_epimerase_DapF"/>
</dbReference>
<comment type="subcellular location">
    <subcellularLocation>
        <location evidence="3">Cytoplasm</location>
    </subcellularLocation>
</comment>
<comment type="similarity">
    <text evidence="1 3">Belongs to the diaminopimelate epimerase family.</text>
</comment>
<sequence>MQIAFVKCHGSGNDFPLVDARELDLPEDAWVRLARALADRGGPVGGDGLLLLTRGDATHAFGMRMFNSDGSEAETCLNGVRCTARLGFERLGIADARVLLKTSDAEARLQPELAPGVTTIRTRVGPVSTRAADVGLRIAEAEVIDAPIAGLPSARAFTAVAMPNPHLVTFVEQVDEAELVALGDWCEAAPALLPARGNVSFVEVRGSDDAPALFVRTYERGVGLTNSCGSAMAASTYAAARTGRIPFDRETRVFNRGGMVRASATEAAEVTIAGNATFEWEGRIAFDPATGTLGELEVVARRPDEVAAWEAMLAGL</sequence>
<reference evidence="5 6" key="1">
    <citation type="submission" date="2023-12" db="EMBL/GenBank/DDBJ databases">
        <title>Gut-associated functions are favored during microbiome assembly across C. elegans life.</title>
        <authorList>
            <person name="Zimmermann J."/>
        </authorList>
    </citation>
    <scope>NUCLEOTIDE SEQUENCE [LARGE SCALE GENOMIC DNA]</scope>
    <source>
        <strain evidence="5 6">JUb134</strain>
    </source>
</reference>
<dbReference type="PANTHER" id="PTHR31689:SF0">
    <property type="entry name" value="DIAMINOPIMELATE EPIMERASE"/>
    <property type="match status" value="1"/>
</dbReference>
<feature type="binding site" evidence="3">
    <location>
        <begin position="229"/>
        <end position="230"/>
    </location>
    <ligand>
        <name>substrate</name>
    </ligand>
</feature>
<comment type="catalytic activity">
    <reaction evidence="3">
        <text>(2S,6S)-2,6-diaminopimelate = meso-2,6-diaminopimelate</text>
        <dbReference type="Rhea" id="RHEA:15393"/>
        <dbReference type="ChEBI" id="CHEBI:57609"/>
        <dbReference type="ChEBI" id="CHEBI:57791"/>
        <dbReference type="EC" id="5.1.1.7"/>
    </reaction>
</comment>
<protein>
    <recommendedName>
        <fullName evidence="3 4">Diaminopimelate epimerase</fullName>
        <shortName evidence="3">DAP epimerase</shortName>
        <ecNumber evidence="3 4">5.1.1.7</ecNumber>
    </recommendedName>
    <alternativeName>
        <fullName evidence="3">PLP-independent amino acid racemase</fullName>
    </alternativeName>
</protein>
<comment type="function">
    <text evidence="3">Catalyzes the stereoinversion of LL-2,6-diaminopimelate (L,L-DAP) to meso-diaminopimelate (meso-DAP), a precursor of L-lysine and an essential component of the bacterial peptidoglycan.</text>
</comment>
<comment type="caution">
    <text evidence="3">Lacks conserved residue(s) required for the propagation of feature annotation.</text>
</comment>
<dbReference type="Gene3D" id="3.10.310.10">
    <property type="entry name" value="Diaminopimelate Epimerase, Chain A, domain 1"/>
    <property type="match status" value="2"/>
</dbReference>
<comment type="pathway">
    <text evidence="3">Amino-acid biosynthesis; L-lysine biosynthesis via DAP pathway; DL-2,6-diaminopimelate from LL-2,6-diaminopimelate: step 1/1.</text>
</comment>
<accession>A0ABU8Q2Q1</accession>
<dbReference type="NCBIfam" id="TIGR00652">
    <property type="entry name" value="DapF"/>
    <property type="match status" value="1"/>
</dbReference>
<dbReference type="SUPFAM" id="SSF54506">
    <property type="entry name" value="Diaminopimelate epimerase-like"/>
    <property type="match status" value="2"/>
</dbReference>
<name>A0ABU8Q2Q1_9SPHN</name>
<feature type="binding site" evidence="3">
    <location>
        <position position="13"/>
    </location>
    <ligand>
        <name>substrate</name>
    </ligand>
</feature>
<comment type="subunit">
    <text evidence="3">Homodimer.</text>
</comment>
<dbReference type="PANTHER" id="PTHR31689">
    <property type="entry name" value="DIAMINOPIMELATE EPIMERASE, CHLOROPLASTIC"/>
    <property type="match status" value="1"/>
</dbReference>
<proteinExistence type="inferred from homology"/>
<dbReference type="Proteomes" id="UP001380365">
    <property type="component" value="Unassembled WGS sequence"/>
</dbReference>
<feature type="active site" description="Proton acceptor" evidence="3">
    <location>
        <position position="228"/>
    </location>
</feature>
<dbReference type="Pfam" id="PF01678">
    <property type="entry name" value="DAP_epimerase"/>
    <property type="match status" value="2"/>
</dbReference>
<feature type="binding site" evidence="3">
    <location>
        <position position="164"/>
    </location>
    <ligand>
        <name>substrate</name>
    </ligand>
</feature>
<feature type="binding site" evidence="3">
    <location>
        <position position="198"/>
    </location>
    <ligand>
        <name>substrate</name>
    </ligand>
</feature>
<gene>
    <name evidence="3 5" type="primary">dapF</name>
    <name evidence="5" type="ORF">WH159_05595</name>
</gene>
<feature type="binding site" evidence="3">
    <location>
        <position position="67"/>
    </location>
    <ligand>
        <name>substrate</name>
    </ligand>
</feature>
<dbReference type="EMBL" id="JBBGZA010000001">
    <property type="protein sequence ID" value="MEJ5094009.1"/>
    <property type="molecule type" value="Genomic_DNA"/>
</dbReference>
<dbReference type="RefSeq" id="WP_132882612.1">
    <property type="nucleotide sequence ID" value="NZ_JBBGZA010000001.1"/>
</dbReference>
<feature type="site" description="Could be important to modulate the pK values of the two catalytic cysteine residues" evidence="3">
    <location>
        <position position="219"/>
    </location>
</feature>
<dbReference type="EC" id="5.1.1.7" evidence="3 4"/>